<dbReference type="Gene3D" id="3.40.50.150">
    <property type="entry name" value="Vaccinia Virus protein VP39"/>
    <property type="match status" value="2"/>
</dbReference>
<protein>
    <recommendedName>
        <fullName evidence="4">Methyltransferase type 11 domain-containing protein</fullName>
    </recommendedName>
</protein>
<evidence type="ECO:0000313" key="2">
    <source>
        <dbReference type="EMBL" id="CAE8718016.1"/>
    </source>
</evidence>
<keyword evidence="1" id="KW-0812">Transmembrane</keyword>
<reference evidence="2" key="1">
    <citation type="submission" date="2021-02" db="EMBL/GenBank/DDBJ databases">
        <authorList>
            <person name="Dougan E. K."/>
            <person name="Rhodes N."/>
            <person name="Thang M."/>
            <person name="Chan C."/>
        </authorList>
    </citation>
    <scope>NUCLEOTIDE SEQUENCE</scope>
</reference>
<evidence type="ECO:0000256" key="1">
    <source>
        <dbReference type="SAM" id="Phobius"/>
    </source>
</evidence>
<evidence type="ECO:0008006" key="4">
    <source>
        <dbReference type="Google" id="ProtNLM"/>
    </source>
</evidence>
<dbReference type="Proteomes" id="UP000626109">
    <property type="component" value="Unassembled WGS sequence"/>
</dbReference>
<comment type="caution">
    <text evidence="2">The sequence shown here is derived from an EMBL/GenBank/DDBJ whole genome shotgun (WGS) entry which is preliminary data.</text>
</comment>
<keyword evidence="1" id="KW-1133">Transmembrane helix</keyword>
<sequence>MALNGVERRGCWSTGTAFVAGMFVGALAMLSLRPISQLSLPSSAVVGQLVFRKPSASLVKEPVAREPVASVPIPMHHPIRAKTQVLELWKLVQQAGRQKRDEKELLSFVGNRTALRGDDNFPRVVAAYDFSILIKKYSLASPKRLLVFGTDPEISLLTVGDRVDCVYDQDKGTNDLHSLSSSVLGSGPAPDLAILGQTLEHLYDPALAMRNIFSVLADGAYFFASGPLTSIPHRTPMHFYHFTAMGLAVLMQNAGFESIALEQWGSNEYETALFQKMAWPGSDTLKNLGGDQNHVDFVWGLFRKPTNSSAVSGKAGLVWSCNQGTLLQHPVYTKMSLLHLWESVVKPSTERRRDVKAMQDFAMKRTTLRGSNDFPRVVALYDFSFWLDKYNLSTPHRVLTFGQDFEMSLLTVGDHVGYVYDQGKDTNDLHSLRSSVLGSGPAPDLAILGQTLEHLYDPLLAMSNVFNVVAEGAYFFTSTPLTNIPHMTPIHYFHYTSMGLAILMQKAGFEVVELGQWGATDYEVVLFTDMWWPGWAKVKNATGDVGHVDQVWGLFRKPRTKP</sequence>
<name>A0A813L4Y7_POLGL</name>
<gene>
    <name evidence="2" type="ORF">PGLA2088_LOCUS39834</name>
</gene>
<dbReference type="Pfam" id="PF13489">
    <property type="entry name" value="Methyltransf_23"/>
    <property type="match status" value="1"/>
</dbReference>
<dbReference type="SUPFAM" id="SSF53335">
    <property type="entry name" value="S-adenosyl-L-methionine-dependent methyltransferases"/>
    <property type="match status" value="2"/>
</dbReference>
<dbReference type="InterPro" id="IPR029063">
    <property type="entry name" value="SAM-dependent_MTases_sf"/>
</dbReference>
<evidence type="ECO:0000313" key="3">
    <source>
        <dbReference type="Proteomes" id="UP000626109"/>
    </source>
</evidence>
<organism evidence="2 3">
    <name type="scientific">Polarella glacialis</name>
    <name type="common">Dinoflagellate</name>
    <dbReference type="NCBI Taxonomy" id="89957"/>
    <lineage>
        <taxon>Eukaryota</taxon>
        <taxon>Sar</taxon>
        <taxon>Alveolata</taxon>
        <taxon>Dinophyceae</taxon>
        <taxon>Suessiales</taxon>
        <taxon>Suessiaceae</taxon>
        <taxon>Polarella</taxon>
    </lineage>
</organism>
<dbReference type="EMBL" id="CAJNNW010033288">
    <property type="protein sequence ID" value="CAE8718016.1"/>
    <property type="molecule type" value="Genomic_DNA"/>
</dbReference>
<accession>A0A813L4Y7</accession>
<proteinExistence type="predicted"/>
<feature type="transmembrane region" description="Helical" evidence="1">
    <location>
        <begin position="12"/>
        <end position="32"/>
    </location>
</feature>
<dbReference type="AlphaFoldDB" id="A0A813L4Y7"/>
<keyword evidence="1" id="KW-0472">Membrane</keyword>